<name>A0AAN6EUY4_EXODE</name>
<feature type="region of interest" description="Disordered" evidence="1">
    <location>
        <begin position="1"/>
        <end position="230"/>
    </location>
</feature>
<reference evidence="2" key="1">
    <citation type="submission" date="2023-01" db="EMBL/GenBank/DDBJ databases">
        <title>Exophiala dermititidis isolated from Cystic Fibrosis Patient.</title>
        <authorList>
            <person name="Kurbessoian T."/>
            <person name="Crocker A."/>
            <person name="Murante D."/>
            <person name="Hogan D.A."/>
            <person name="Stajich J.E."/>
        </authorList>
    </citation>
    <scope>NUCLEOTIDE SEQUENCE</scope>
    <source>
        <strain evidence="2">Ex8</strain>
    </source>
</reference>
<feature type="compositionally biased region" description="Polar residues" evidence="1">
    <location>
        <begin position="32"/>
        <end position="43"/>
    </location>
</feature>
<evidence type="ECO:0000256" key="1">
    <source>
        <dbReference type="SAM" id="MobiDB-lite"/>
    </source>
</evidence>
<organism evidence="2 3">
    <name type="scientific">Exophiala dermatitidis</name>
    <name type="common">Black yeast-like fungus</name>
    <name type="synonym">Wangiella dermatitidis</name>
    <dbReference type="NCBI Taxonomy" id="5970"/>
    <lineage>
        <taxon>Eukaryota</taxon>
        <taxon>Fungi</taxon>
        <taxon>Dikarya</taxon>
        <taxon>Ascomycota</taxon>
        <taxon>Pezizomycotina</taxon>
        <taxon>Eurotiomycetes</taxon>
        <taxon>Chaetothyriomycetidae</taxon>
        <taxon>Chaetothyriales</taxon>
        <taxon>Herpotrichiellaceae</taxon>
        <taxon>Exophiala</taxon>
    </lineage>
</organism>
<dbReference type="PANTHER" id="PTHR13621">
    <property type="entry name" value="PROLINE-RICH PROTEIN PRCC"/>
    <property type="match status" value="1"/>
</dbReference>
<dbReference type="EMBL" id="JAJGCB010000008">
    <property type="protein sequence ID" value="KAJ8991534.1"/>
    <property type="molecule type" value="Genomic_DNA"/>
</dbReference>
<accession>A0AAN6EUY4</accession>
<dbReference type="Pfam" id="PF10253">
    <property type="entry name" value="PRCC"/>
    <property type="match status" value="1"/>
</dbReference>
<comment type="caution">
    <text evidence="2">The sequence shown here is derived from an EMBL/GenBank/DDBJ whole genome shotgun (WGS) entry which is preliminary data.</text>
</comment>
<proteinExistence type="predicted"/>
<evidence type="ECO:0008006" key="4">
    <source>
        <dbReference type="Google" id="ProtNLM"/>
    </source>
</evidence>
<gene>
    <name evidence="2" type="ORF">HRR80_004866</name>
</gene>
<feature type="region of interest" description="Disordered" evidence="1">
    <location>
        <begin position="367"/>
        <end position="390"/>
    </location>
</feature>
<dbReference type="Proteomes" id="UP001161757">
    <property type="component" value="Unassembled WGS sequence"/>
</dbReference>
<feature type="compositionally biased region" description="Polar residues" evidence="1">
    <location>
        <begin position="152"/>
        <end position="161"/>
    </location>
</feature>
<evidence type="ECO:0000313" key="2">
    <source>
        <dbReference type="EMBL" id="KAJ8991534.1"/>
    </source>
</evidence>
<sequence length="390" mass="41649">MSLVAYSDSEGSDDEQIQTKPEKPVSKPAIAPSNTASSFTVNKANPRKIQVKLNEVATNGENDGEPAPKRPRVGGGAFSGFNAMLPAPKRDGQIQAPPKPAARKVFSLKTGAEPAFSRDSDSELRQLFAEQDADGPAQGNGDDTIPPIPRAANSSTTSDTKAQPVKGNVFMFKPLSVARNNKKPKRKPEQSKATDMKSQAGQSAPPSASTNSETVDLDKPAPPPKKVSLFSMTNEPEGAIQVDDPQGGEDEIVEVLDEPVTDQTYNEFNQMPTTTATATSNHSQPQSLDAIASDLNLSKADRRQLFGRRGQGTASAVNVVNFNTDEEYAANEALRASGEQIQHNPVRAIAPGKHSLKQLVSAATGQKDALEESFATGRRNRKEAGSKYGW</sequence>
<dbReference type="AlphaFoldDB" id="A0AAN6EUY4"/>
<dbReference type="InterPro" id="IPR018800">
    <property type="entry name" value="PRCC"/>
</dbReference>
<protein>
    <recommendedName>
        <fullName evidence="4">Mitotic checkpoint regulator, MAD2B-interacting-domain-containing protein</fullName>
    </recommendedName>
</protein>
<dbReference type="GO" id="GO:0005634">
    <property type="term" value="C:nucleus"/>
    <property type="evidence" value="ECO:0007669"/>
    <property type="project" value="TreeGrafter"/>
</dbReference>
<feature type="compositionally biased region" description="Low complexity" evidence="1">
    <location>
        <begin position="198"/>
        <end position="209"/>
    </location>
</feature>
<evidence type="ECO:0000313" key="3">
    <source>
        <dbReference type="Proteomes" id="UP001161757"/>
    </source>
</evidence>
<dbReference type="PANTHER" id="PTHR13621:SF2">
    <property type="entry name" value="PROLINE-RICH PROTEIN PRCC"/>
    <property type="match status" value="1"/>
</dbReference>